<evidence type="ECO:0000256" key="2">
    <source>
        <dbReference type="ARBA" id="ARBA00005944"/>
    </source>
</evidence>
<feature type="transmembrane region" description="Helical" evidence="8">
    <location>
        <begin position="193"/>
        <end position="214"/>
    </location>
</feature>
<evidence type="ECO:0000256" key="8">
    <source>
        <dbReference type="SAM" id="Phobius"/>
    </source>
</evidence>
<evidence type="ECO:0000313" key="10">
    <source>
        <dbReference type="EMBL" id="KAH0552662.1"/>
    </source>
</evidence>
<comment type="subcellular location">
    <subcellularLocation>
        <location evidence="1">Membrane</location>
        <topology evidence="1">Multi-pass membrane protein</topology>
    </subcellularLocation>
</comment>
<dbReference type="PANTHER" id="PTHR34093">
    <property type="entry name" value="CHLORIDE CHANNEL CLIC-LIKE PROTEIN 1"/>
    <property type="match status" value="1"/>
</dbReference>
<evidence type="ECO:0000256" key="3">
    <source>
        <dbReference type="ARBA" id="ARBA00015571"/>
    </source>
</evidence>
<dbReference type="Pfam" id="PF05934">
    <property type="entry name" value="MCLC"/>
    <property type="match status" value="1"/>
</dbReference>
<evidence type="ECO:0000256" key="5">
    <source>
        <dbReference type="ARBA" id="ARBA00022989"/>
    </source>
</evidence>
<feature type="transmembrane region" description="Helical" evidence="8">
    <location>
        <begin position="162"/>
        <end position="187"/>
    </location>
</feature>
<keyword evidence="11" id="KW-1185">Reference proteome</keyword>
<dbReference type="EMBL" id="JAHXZJ010001492">
    <property type="protein sequence ID" value="KAH0552662.1"/>
    <property type="molecule type" value="Genomic_DNA"/>
</dbReference>
<comment type="caution">
    <text evidence="10">The sequence shown here is derived from an EMBL/GenBank/DDBJ whole genome shotgun (WGS) entry which is preliminary data.</text>
</comment>
<feature type="region of interest" description="Disordered" evidence="7">
    <location>
        <begin position="398"/>
        <end position="486"/>
    </location>
</feature>
<keyword evidence="9" id="KW-0732">Signal</keyword>
<keyword evidence="4 8" id="KW-0812">Transmembrane</keyword>
<comment type="similarity">
    <text evidence="2">Belongs to the chloride channel MCLC family.</text>
</comment>
<feature type="compositionally biased region" description="Basic and acidic residues" evidence="7">
    <location>
        <begin position="438"/>
        <end position="473"/>
    </location>
</feature>
<protein>
    <recommendedName>
        <fullName evidence="3">Chloride channel CLIC-like protein 1</fullName>
    </recommendedName>
</protein>
<evidence type="ECO:0000313" key="11">
    <source>
        <dbReference type="Proteomes" id="UP000826195"/>
    </source>
</evidence>
<dbReference type="GO" id="GO:0005783">
    <property type="term" value="C:endoplasmic reticulum"/>
    <property type="evidence" value="ECO:0007669"/>
    <property type="project" value="TreeGrafter"/>
</dbReference>
<gene>
    <name evidence="10" type="ORF">KQX54_013849</name>
</gene>
<dbReference type="Proteomes" id="UP000826195">
    <property type="component" value="Unassembled WGS sequence"/>
</dbReference>
<name>A0AAV7IJC1_COTGL</name>
<accession>A0AAV7IJC1</accession>
<evidence type="ECO:0000256" key="6">
    <source>
        <dbReference type="ARBA" id="ARBA00023136"/>
    </source>
</evidence>
<feature type="signal peptide" evidence="9">
    <location>
        <begin position="1"/>
        <end position="22"/>
    </location>
</feature>
<feature type="chain" id="PRO_5043608366" description="Chloride channel CLIC-like protein 1" evidence="9">
    <location>
        <begin position="23"/>
        <end position="486"/>
    </location>
</feature>
<feature type="compositionally biased region" description="Polar residues" evidence="7">
    <location>
        <begin position="398"/>
        <end position="417"/>
    </location>
</feature>
<sequence>MITCNYISKILVILLISGTINCFVDPTLENTNNRDHYIDPHSIYYNKYTQQLEIKKELQIINKAANKCECHVNNLVKKNDVPDELFSRKLVNLLLVASSFEENGNLLTSSITIELTPKELRKLKDFSLGKLTIREIDPIVSNIFKEPEISFTKSIFTSIKDLLFNAIIYKEVTLVTVVILYISWIILTTEWNLLKLILILILSVFVASFVITWLQLLREAEIKLTVKQVQYQEVPIQCNPSKMTWWDKLWASMSSGDECRKYYEAMMENPFLQVTPAQALSHMIATCVMTPASMIGNALGDFVNNSTQHLWFPIRMIVAPLLIIGIIIIFIMVLIVLSGGTLSLGFGPFSIFSIRGATDSRRDRNLPSTDRQPIQPIYNFNLHGGHIHEIAIKNTDENSTSVDVKSTPAPGTSTNCIQGPVKINVIDSSNLPLENSEESEKTLDKVEEISEKDTKDNNDNNGDDNDKNDECICKKKSNPVSESGDS</sequence>
<dbReference type="GO" id="GO:0005254">
    <property type="term" value="F:chloride channel activity"/>
    <property type="evidence" value="ECO:0007669"/>
    <property type="project" value="TreeGrafter"/>
</dbReference>
<evidence type="ECO:0000256" key="1">
    <source>
        <dbReference type="ARBA" id="ARBA00004141"/>
    </source>
</evidence>
<evidence type="ECO:0000256" key="9">
    <source>
        <dbReference type="SAM" id="SignalP"/>
    </source>
</evidence>
<dbReference type="PANTHER" id="PTHR34093:SF1">
    <property type="entry name" value="CHLORIDE CHANNEL CLIC-LIKE PROTEIN 1"/>
    <property type="match status" value="1"/>
</dbReference>
<organism evidence="10 11">
    <name type="scientific">Cotesia glomerata</name>
    <name type="common">Lepidopteran parasitic wasp</name>
    <name type="synonym">Apanteles glomeratus</name>
    <dbReference type="NCBI Taxonomy" id="32391"/>
    <lineage>
        <taxon>Eukaryota</taxon>
        <taxon>Metazoa</taxon>
        <taxon>Ecdysozoa</taxon>
        <taxon>Arthropoda</taxon>
        <taxon>Hexapoda</taxon>
        <taxon>Insecta</taxon>
        <taxon>Pterygota</taxon>
        <taxon>Neoptera</taxon>
        <taxon>Endopterygota</taxon>
        <taxon>Hymenoptera</taxon>
        <taxon>Apocrita</taxon>
        <taxon>Ichneumonoidea</taxon>
        <taxon>Braconidae</taxon>
        <taxon>Microgastrinae</taxon>
        <taxon>Cotesia</taxon>
    </lineage>
</organism>
<feature type="transmembrane region" description="Helical" evidence="8">
    <location>
        <begin position="317"/>
        <end position="337"/>
    </location>
</feature>
<evidence type="ECO:0000256" key="7">
    <source>
        <dbReference type="SAM" id="MobiDB-lite"/>
    </source>
</evidence>
<dbReference type="GO" id="GO:0016020">
    <property type="term" value="C:membrane"/>
    <property type="evidence" value="ECO:0007669"/>
    <property type="project" value="UniProtKB-SubCell"/>
</dbReference>
<keyword evidence="5 8" id="KW-1133">Transmembrane helix</keyword>
<proteinExistence type="inferred from homology"/>
<dbReference type="AlphaFoldDB" id="A0AAV7IJC1"/>
<evidence type="ECO:0000256" key="4">
    <source>
        <dbReference type="ARBA" id="ARBA00022692"/>
    </source>
</evidence>
<reference evidence="10 11" key="1">
    <citation type="journal article" date="2021" name="J. Hered.">
        <title>A chromosome-level genome assembly of the parasitoid wasp, Cotesia glomerata (Hymenoptera: Braconidae).</title>
        <authorList>
            <person name="Pinto B.J."/>
            <person name="Weis J.J."/>
            <person name="Gamble T."/>
            <person name="Ode P.J."/>
            <person name="Paul R."/>
            <person name="Zaspel J.M."/>
        </authorList>
    </citation>
    <scope>NUCLEOTIDE SEQUENCE [LARGE SCALE GENOMIC DNA]</scope>
    <source>
        <strain evidence="10">CgM1</strain>
    </source>
</reference>
<dbReference type="InterPro" id="IPR009231">
    <property type="entry name" value="Chloride_chnl_CLIC-like"/>
</dbReference>
<keyword evidence="6 8" id="KW-0472">Membrane</keyword>